<sequence length="163" mass="18240">MRCVDERSVRAALAAVSPALQAELLNIAGALRDLPEVALAVFNVEAERAFERFPVELFTYDAHGYDYDECSLDGLVLLAGRTLLDPRDSYPLGRVDWFGADTTPDLELIERLLVEQLRAHWPKIAHVHAYAGRIGMPDDEGPEPSELVSLDDGARRVITLRWR</sequence>
<dbReference type="Proteomes" id="UP001221686">
    <property type="component" value="Unassembled WGS sequence"/>
</dbReference>
<gene>
    <name evidence="1" type="ORF">POL25_29480</name>
</gene>
<keyword evidence="2" id="KW-1185">Reference proteome</keyword>
<evidence type="ECO:0000313" key="1">
    <source>
        <dbReference type="EMBL" id="MDC0721075.1"/>
    </source>
</evidence>
<organism evidence="1 2">
    <name type="scientific">Nannocystis bainbridge</name>
    <dbReference type="NCBI Taxonomy" id="2995303"/>
    <lineage>
        <taxon>Bacteria</taxon>
        <taxon>Pseudomonadati</taxon>
        <taxon>Myxococcota</taxon>
        <taxon>Polyangia</taxon>
        <taxon>Nannocystales</taxon>
        <taxon>Nannocystaceae</taxon>
        <taxon>Nannocystis</taxon>
    </lineage>
</organism>
<dbReference type="EMBL" id="JAQNDL010000003">
    <property type="protein sequence ID" value="MDC0721075.1"/>
    <property type="molecule type" value="Genomic_DNA"/>
</dbReference>
<protein>
    <submittedName>
        <fullName evidence="1">Uncharacterized protein</fullName>
    </submittedName>
</protein>
<comment type="caution">
    <text evidence="1">The sequence shown here is derived from an EMBL/GenBank/DDBJ whole genome shotgun (WGS) entry which is preliminary data.</text>
</comment>
<proteinExistence type="predicted"/>
<accession>A0ABT5E5D7</accession>
<dbReference type="RefSeq" id="WP_272089579.1">
    <property type="nucleotide sequence ID" value="NZ_JAQNDL010000003.1"/>
</dbReference>
<reference evidence="1 2" key="1">
    <citation type="submission" date="2022-11" db="EMBL/GenBank/DDBJ databases">
        <title>Minimal conservation of predation-associated metabolite biosynthetic gene clusters underscores biosynthetic potential of Myxococcota including descriptions for ten novel species: Archangium lansinium sp. nov., Myxococcus landrumus sp. nov., Nannocystis bai.</title>
        <authorList>
            <person name="Ahearne A."/>
            <person name="Stevens C."/>
            <person name="Dowd S."/>
        </authorList>
    </citation>
    <scope>NUCLEOTIDE SEQUENCE [LARGE SCALE GENOMIC DNA]</scope>
    <source>
        <strain evidence="1 2">BB15-2</strain>
    </source>
</reference>
<name>A0ABT5E5D7_9BACT</name>
<evidence type="ECO:0000313" key="2">
    <source>
        <dbReference type="Proteomes" id="UP001221686"/>
    </source>
</evidence>